<dbReference type="InterPro" id="IPR012902">
    <property type="entry name" value="N_methyl_site"/>
</dbReference>
<dbReference type="OrthoDB" id="9859810at2"/>
<evidence type="ECO:0000313" key="5">
    <source>
        <dbReference type="Proteomes" id="UP000199225"/>
    </source>
</evidence>
<reference evidence="5" key="1">
    <citation type="submission" date="2016-10" db="EMBL/GenBank/DDBJ databases">
        <authorList>
            <person name="Varghese N."/>
            <person name="Submissions S."/>
        </authorList>
    </citation>
    <scope>NUCLEOTIDE SEQUENCE [LARGE SCALE GENOMIC DNA]</scope>
    <source>
        <strain evidence="5">DSM 4771</strain>
    </source>
</reference>
<proteinExistence type="predicted"/>
<dbReference type="GO" id="GO:0030420">
    <property type="term" value="P:establishment of competence for transformation"/>
    <property type="evidence" value="ECO:0007669"/>
    <property type="project" value="UniProtKB-KW"/>
</dbReference>
<evidence type="ECO:0000256" key="2">
    <source>
        <dbReference type="ARBA" id="ARBA00023287"/>
    </source>
</evidence>
<dbReference type="Proteomes" id="UP000199225">
    <property type="component" value="Unassembled WGS sequence"/>
</dbReference>
<keyword evidence="3" id="KW-1133">Transmembrane helix</keyword>
<keyword evidence="5" id="KW-1185">Reference proteome</keyword>
<dbReference type="RefSeq" id="WP_093190527.1">
    <property type="nucleotide sequence ID" value="NZ_FNEV01000001.1"/>
</dbReference>
<keyword evidence="2" id="KW-0178">Competence</keyword>
<evidence type="ECO:0000256" key="1">
    <source>
        <dbReference type="ARBA" id="ARBA00004241"/>
    </source>
</evidence>
<feature type="transmembrane region" description="Helical" evidence="3">
    <location>
        <begin position="12"/>
        <end position="30"/>
    </location>
</feature>
<dbReference type="STRING" id="86666.SAMN04490247_0021"/>
<dbReference type="GO" id="GO:0009986">
    <property type="term" value="C:cell surface"/>
    <property type="evidence" value="ECO:0007669"/>
    <property type="project" value="UniProtKB-SubCell"/>
</dbReference>
<comment type="subcellular location">
    <subcellularLocation>
        <location evidence="1">Cell surface</location>
    </subcellularLocation>
</comment>
<organism evidence="4 5">
    <name type="scientific">Salimicrobium halophilum</name>
    <dbReference type="NCBI Taxonomy" id="86666"/>
    <lineage>
        <taxon>Bacteria</taxon>
        <taxon>Bacillati</taxon>
        <taxon>Bacillota</taxon>
        <taxon>Bacilli</taxon>
        <taxon>Bacillales</taxon>
        <taxon>Bacillaceae</taxon>
        <taxon>Salimicrobium</taxon>
    </lineage>
</organism>
<gene>
    <name evidence="4" type="ORF">SAMN04490247_0021</name>
</gene>
<sequence length="161" mass="17977">MKNDKGLTLIEILAAITLFGVIISVFLSLFSDQLVLSNRVENELDAIHVAELASDTVLANSDIRQDIRNNAESCKVREEAGIVPLDAITVDSPDYETGPESYVNYTTSGGQAYNLLLKSHCLEDHESELYPVSIEVYRLSGDNYQFLTETYRYIKGESAYE</sequence>
<evidence type="ECO:0000313" key="4">
    <source>
        <dbReference type="EMBL" id="SDI92417.1"/>
    </source>
</evidence>
<dbReference type="EMBL" id="FNEV01000001">
    <property type="protein sequence ID" value="SDI92417.1"/>
    <property type="molecule type" value="Genomic_DNA"/>
</dbReference>
<dbReference type="PROSITE" id="PS00409">
    <property type="entry name" value="PROKAR_NTER_METHYL"/>
    <property type="match status" value="1"/>
</dbReference>
<dbReference type="NCBIfam" id="TIGR02532">
    <property type="entry name" value="IV_pilin_GFxxxE"/>
    <property type="match status" value="1"/>
</dbReference>
<name>A0A1G8PIZ7_9BACI</name>
<protein>
    <submittedName>
        <fullName evidence="4">Prepilin-type N-terminal cleavage/methylation domain-containing protein</fullName>
    </submittedName>
</protein>
<keyword evidence="3" id="KW-0472">Membrane</keyword>
<evidence type="ECO:0000256" key="3">
    <source>
        <dbReference type="SAM" id="Phobius"/>
    </source>
</evidence>
<dbReference type="Pfam" id="PF07963">
    <property type="entry name" value="N_methyl"/>
    <property type="match status" value="1"/>
</dbReference>
<dbReference type="AlphaFoldDB" id="A0A1G8PIZ7"/>
<accession>A0A1G8PIZ7</accession>
<keyword evidence="3" id="KW-0812">Transmembrane</keyword>